<dbReference type="RefSeq" id="WP_171247260.1">
    <property type="nucleotide sequence ID" value="NZ_JABFAJ010000017.1"/>
</dbReference>
<dbReference type="Gene3D" id="3.40.390.10">
    <property type="entry name" value="Collagenase (Catalytic Domain)"/>
    <property type="match status" value="1"/>
</dbReference>
<keyword evidence="3" id="KW-1185">Reference proteome</keyword>
<dbReference type="AlphaFoldDB" id="A0A849K5Q9"/>
<feature type="region of interest" description="Disordered" evidence="1">
    <location>
        <begin position="251"/>
        <end position="278"/>
    </location>
</feature>
<gene>
    <name evidence="2" type="ORF">HLI28_09430</name>
</gene>
<dbReference type="InterPro" id="IPR024079">
    <property type="entry name" value="MetalloPept_cat_dom_sf"/>
</dbReference>
<evidence type="ECO:0000313" key="2">
    <source>
        <dbReference type="EMBL" id="NNU27760.1"/>
    </source>
</evidence>
<dbReference type="SUPFAM" id="SSF55486">
    <property type="entry name" value="Metalloproteases ('zincins'), catalytic domain"/>
    <property type="match status" value="1"/>
</dbReference>
<evidence type="ECO:0000313" key="3">
    <source>
        <dbReference type="Proteomes" id="UP000557204"/>
    </source>
</evidence>
<feature type="region of interest" description="Disordered" evidence="1">
    <location>
        <begin position="15"/>
        <end position="62"/>
    </location>
</feature>
<dbReference type="Proteomes" id="UP000557204">
    <property type="component" value="Unassembled WGS sequence"/>
</dbReference>
<dbReference type="EMBL" id="JABFAJ010000017">
    <property type="protein sequence ID" value="NNU27760.1"/>
    <property type="molecule type" value="Genomic_DNA"/>
</dbReference>
<evidence type="ECO:0008006" key="4">
    <source>
        <dbReference type="Google" id="ProtNLM"/>
    </source>
</evidence>
<name>A0A849K5Q9_9MICO</name>
<proteinExistence type="predicted"/>
<accession>A0A849K5Q9</accession>
<evidence type="ECO:0000256" key="1">
    <source>
        <dbReference type="SAM" id="MobiDB-lite"/>
    </source>
</evidence>
<organism evidence="2 3">
    <name type="scientific">Isoptericola sediminis</name>
    <dbReference type="NCBI Taxonomy" id="2733572"/>
    <lineage>
        <taxon>Bacteria</taxon>
        <taxon>Bacillati</taxon>
        <taxon>Actinomycetota</taxon>
        <taxon>Actinomycetes</taxon>
        <taxon>Micrococcales</taxon>
        <taxon>Promicromonosporaceae</taxon>
        <taxon>Isoptericola</taxon>
    </lineage>
</organism>
<feature type="compositionally biased region" description="Basic residues" evidence="1">
    <location>
        <begin position="35"/>
        <end position="55"/>
    </location>
</feature>
<protein>
    <recommendedName>
        <fullName evidence="4">Matrixin</fullName>
    </recommendedName>
</protein>
<sequence>MGLGSTFGKIAKKAKKAAKKVGRSARGAARTVGRSARRASRTTGRAARRAGRGVRKGAGSVGSGGLNVVQETVNRAAGLPGAALGALGVRPMKKLRLRVVVLAGADGAPVTGTSAARARERVREAVEVADGLFRREARFRLVPAGRRFVTVDSDPAPAPARRVRCNGGALQDDLTDAGGYFRGRATSNLVGTLTGAGSPLTAFVVEDVEGKAGCSLGPLTDYVTVDDGGLGARRTLAHEIGHALGLPHTGGAGSALSGSSTSNLMTPSGHGANLNDRQVLTLRSSRHVTLL</sequence>
<reference evidence="2 3" key="1">
    <citation type="submission" date="2020-05" db="EMBL/GenBank/DDBJ databases">
        <title>Genome sequence of Isoptericola sp. JC619 isolated from Chilika lagoon, India.</title>
        <authorList>
            <person name="Kumar D."/>
            <person name="Appam K."/>
            <person name="Gandham S."/>
            <person name="Uppada J."/>
            <person name="Sasikala C."/>
            <person name="Venkata Ramana C."/>
        </authorList>
    </citation>
    <scope>NUCLEOTIDE SEQUENCE [LARGE SCALE GENOMIC DNA]</scope>
    <source>
        <strain evidence="2 3">JC619</strain>
    </source>
</reference>
<dbReference type="GO" id="GO:0008237">
    <property type="term" value="F:metallopeptidase activity"/>
    <property type="evidence" value="ECO:0007669"/>
    <property type="project" value="InterPro"/>
</dbReference>
<comment type="caution">
    <text evidence="2">The sequence shown here is derived from an EMBL/GenBank/DDBJ whole genome shotgun (WGS) entry which is preliminary data.</text>
</comment>
<feature type="compositionally biased region" description="Low complexity" evidence="1">
    <location>
        <begin position="24"/>
        <end position="34"/>
    </location>
</feature>